<organism evidence="1 2">
    <name type="scientific">Metabacillus sediminis</name>
    <dbReference type="NCBI Taxonomy" id="3117746"/>
    <lineage>
        <taxon>Bacteria</taxon>
        <taxon>Bacillati</taxon>
        <taxon>Bacillota</taxon>
        <taxon>Bacilli</taxon>
        <taxon>Bacillales</taxon>
        <taxon>Bacillaceae</taxon>
        <taxon>Metabacillus</taxon>
    </lineage>
</organism>
<dbReference type="Pfam" id="PF00300">
    <property type="entry name" value="His_Phos_1"/>
    <property type="match status" value="1"/>
</dbReference>
<evidence type="ECO:0000313" key="2">
    <source>
        <dbReference type="Proteomes" id="UP001377337"/>
    </source>
</evidence>
<name>A0ABZ2NDN8_9BACI</name>
<sequence>MKVTIIRHFKVDCPPKKMMTSKEFSEWCIRYDHSPICKPNNIKTAENWDSCHSSNMTRASDTAAALYGPAHITPCLREIPLSPFFQTSFTLPYFFWIVFGRLAWFFSHSSQSETRKQTADRADQYISELESQNSRHVLVVSHGFFISVLTSRLFKHGYTGKRAVRLRNGERIVFVKEQADDLI</sequence>
<dbReference type="InterPro" id="IPR013078">
    <property type="entry name" value="His_Pase_superF_clade-1"/>
</dbReference>
<keyword evidence="2" id="KW-1185">Reference proteome</keyword>
<proteinExistence type="predicted"/>
<dbReference type="Proteomes" id="UP001377337">
    <property type="component" value="Chromosome"/>
</dbReference>
<dbReference type="EMBL" id="CP147407">
    <property type="protein sequence ID" value="WXB95702.1"/>
    <property type="molecule type" value="Genomic_DNA"/>
</dbReference>
<gene>
    <name evidence="1" type="ORF">WCV65_14170</name>
</gene>
<protein>
    <submittedName>
        <fullName evidence="1">Histidine phosphatase family protein</fullName>
    </submittedName>
</protein>
<dbReference type="Gene3D" id="3.40.50.1240">
    <property type="entry name" value="Phosphoglycerate mutase-like"/>
    <property type="match status" value="1"/>
</dbReference>
<dbReference type="RefSeq" id="WP_338777312.1">
    <property type="nucleotide sequence ID" value="NZ_CP147407.1"/>
</dbReference>
<accession>A0ABZ2NDN8</accession>
<dbReference type="InterPro" id="IPR029033">
    <property type="entry name" value="His_PPase_superfam"/>
</dbReference>
<dbReference type="SUPFAM" id="SSF53254">
    <property type="entry name" value="Phosphoglycerate mutase-like"/>
    <property type="match status" value="1"/>
</dbReference>
<reference evidence="1 2" key="1">
    <citation type="submission" date="2024-02" db="EMBL/GenBank/DDBJ databases">
        <title>Seven novel Bacillus-like species.</title>
        <authorList>
            <person name="Liu G."/>
        </authorList>
    </citation>
    <scope>NUCLEOTIDE SEQUENCE [LARGE SCALE GENOMIC DNA]</scope>
    <source>
        <strain evidence="1 2">FJAT-52054</strain>
    </source>
</reference>
<evidence type="ECO:0000313" key="1">
    <source>
        <dbReference type="EMBL" id="WXB95702.1"/>
    </source>
</evidence>